<dbReference type="SUPFAM" id="SSF69304">
    <property type="entry name" value="Tricorn protease N-terminal domain"/>
    <property type="match status" value="1"/>
</dbReference>
<sequence length="175" mass="19453">MKQRSPWLLRGLALLLSLILMGCSGAPRLIALPSGDRGVNSRYAELFPSLGDRSLLVFVSDRRGSRDAYLYSVEQRQQIPLPGLNSLDLLVEHPAISADGNWIAFAGSRGDRTNIYLYDRRSQQLRNLTADLEAIVRNPSLSRDGQRIAFEAALGGQWDVLVYDRDAGPLDFIQP</sequence>
<dbReference type="KEGG" id="syc:syc2082_d"/>
<dbReference type="eggNOG" id="COG0823">
    <property type="taxonomic scope" value="Bacteria"/>
</dbReference>
<dbReference type="PANTHER" id="PTHR36842:SF1">
    <property type="entry name" value="PROTEIN TOLB"/>
    <property type="match status" value="1"/>
</dbReference>
<dbReference type="PANTHER" id="PTHR36842">
    <property type="entry name" value="PROTEIN TOLB HOMOLOG"/>
    <property type="match status" value="1"/>
</dbReference>
<dbReference type="PROSITE" id="PS51257">
    <property type="entry name" value="PROKAR_LIPOPROTEIN"/>
    <property type="match status" value="1"/>
</dbReference>
<dbReference type="Proteomes" id="UP000001175">
    <property type="component" value="Chromosome"/>
</dbReference>
<dbReference type="EMBL" id="AP008231">
    <property type="protein sequence ID" value="BAD80272.1"/>
    <property type="molecule type" value="Genomic_DNA"/>
</dbReference>
<proteinExistence type="inferred from homology"/>
<organism evidence="2 3">
    <name type="scientific">Synechococcus sp. (strain ATCC 27144 / PCC 6301 / SAUG 1402/1)</name>
    <name type="common">Anacystis nidulans</name>
    <dbReference type="NCBI Taxonomy" id="269084"/>
    <lineage>
        <taxon>Bacteria</taxon>
        <taxon>Bacillati</taxon>
        <taxon>Cyanobacteriota</taxon>
        <taxon>Cyanophyceae</taxon>
        <taxon>Synechococcales</taxon>
        <taxon>Synechococcaceae</taxon>
        <taxon>Synechococcus</taxon>
    </lineage>
</organism>
<evidence type="ECO:0000256" key="1">
    <source>
        <dbReference type="ARBA" id="ARBA00009820"/>
    </source>
</evidence>
<dbReference type="GeneID" id="72430887"/>
<comment type="similarity">
    <text evidence="1">Belongs to the TolB family.</text>
</comment>
<dbReference type="InterPro" id="IPR011042">
    <property type="entry name" value="6-blade_b-propeller_TolB-like"/>
</dbReference>
<dbReference type="Pfam" id="PF07676">
    <property type="entry name" value="PD40"/>
    <property type="match status" value="2"/>
</dbReference>
<gene>
    <name evidence="2" type="ordered locus">syc2082_d</name>
</gene>
<evidence type="ECO:0000313" key="3">
    <source>
        <dbReference type="Proteomes" id="UP000001175"/>
    </source>
</evidence>
<reference evidence="2 3" key="1">
    <citation type="journal article" date="2007" name="Photosyn. Res.">
        <title>Complete nucleotide sequence of the freshwater unicellular cyanobacterium Synechococcus elongatus PCC 6301 chromosome: gene content and organization.</title>
        <authorList>
            <person name="Sugita C."/>
            <person name="Ogata K."/>
            <person name="Shikata M."/>
            <person name="Jikuya H."/>
            <person name="Takano J."/>
            <person name="Furumichi M."/>
            <person name="Kanehisa M."/>
            <person name="Omata T."/>
            <person name="Sugiura M."/>
            <person name="Sugita M."/>
        </authorList>
    </citation>
    <scope>NUCLEOTIDE SEQUENCE [LARGE SCALE GENOMIC DNA]</scope>
    <source>
        <strain evidence="3">ATCC 27144 / PCC 6301 / SAUG 1402/1</strain>
    </source>
</reference>
<dbReference type="InterPro" id="IPR011659">
    <property type="entry name" value="WD40"/>
</dbReference>
<dbReference type="AlphaFoldDB" id="A0A0H3KBN4"/>
<protein>
    <submittedName>
        <fullName evidence="2">Uncharacterized protein</fullName>
    </submittedName>
</protein>
<dbReference type="Gene3D" id="2.120.10.30">
    <property type="entry name" value="TolB, C-terminal domain"/>
    <property type="match status" value="1"/>
</dbReference>
<dbReference type="RefSeq" id="WP_011244392.1">
    <property type="nucleotide sequence ID" value="NC_006576.1"/>
</dbReference>
<name>A0A0H3KBN4_SYNP6</name>
<evidence type="ECO:0000313" key="2">
    <source>
        <dbReference type="EMBL" id="BAD80272.1"/>
    </source>
</evidence>
<accession>A0A0H3KBN4</accession>